<comment type="similarity">
    <text evidence="1">Belongs to the HIBADH-related family.</text>
</comment>
<dbReference type="PANTHER" id="PTHR43060:SF15">
    <property type="entry name" value="3-HYDROXYISOBUTYRATE DEHYDROGENASE-LIKE 1, MITOCHONDRIAL-RELATED"/>
    <property type="match status" value="1"/>
</dbReference>
<organism evidence="7 8">
    <name type="scientific">Paenibacillus sabuli</name>
    <dbReference type="NCBI Taxonomy" id="2772509"/>
    <lineage>
        <taxon>Bacteria</taxon>
        <taxon>Bacillati</taxon>
        <taxon>Bacillota</taxon>
        <taxon>Bacilli</taxon>
        <taxon>Bacillales</taxon>
        <taxon>Paenibacillaceae</taxon>
        <taxon>Paenibacillus</taxon>
    </lineage>
</organism>
<evidence type="ECO:0000313" key="8">
    <source>
        <dbReference type="Proteomes" id="UP000621560"/>
    </source>
</evidence>
<evidence type="ECO:0000256" key="4">
    <source>
        <dbReference type="PIRSR" id="PIRSR000103-1"/>
    </source>
</evidence>
<dbReference type="InterPro" id="IPR036291">
    <property type="entry name" value="NAD(P)-bd_dom_sf"/>
</dbReference>
<dbReference type="InterPro" id="IPR008927">
    <property type="entry name" value="6-PGluconate_DH-like_C_sf"/>
</dbReference>
<dbReference type="Pfam" id="PF03446">
    <property type="entry name" value="NAD_binding_2"/>
    <property type="match status" value="1"/>
</dbReference>
<dbReference type="PIRSF" id="PIRSF000103">
    <property type="entry name" value="HIBADH"/>
    <property type="match status" value="1"/>
</dbReference>
<comment type="caution">
    <text evidence="7">The sequence shown here is derived from an EMBL/GenBank/DDBJ whole genome shotgun (WGS) entry which is preliminary data.</text>
</comment>
<evidence type="ECO:0000256" key="2">
    <source>
        <dbReference type="ARBA" id="ARBA00023002"/>
    </source>
</evidence>
<keyword evidence="2" id="KW-0560">Oxidoreductase</keyword>
<dbReference type="GO" id="GO:0050661">
    <property type="term" value="F:NADP binding"/>
    <property type="evidence" value="ECO:0007669"/>
    <property type="project" value="InterPro"/>
</dbReference>
<dbReference type="Gene3D" id="3.40.50.720">
    <property type="entry name" value="NAD(P)-binding Rossmann-like Domain"/>
    <property type="match status" value="1"/>
</dbReference>
<dbReference type="EMBL" id="JACXIZ010000050">
    <property type="protein sequence ID" value="MBD2848055.1"/>
    <property type="molecule type" value="Genomic_DNA"/>
</dbReference>
<name>A0A927GUD9_9BACL</name>
<dbReference type="SUPFAM" id="SSF48179">
    <property type="entry name" value="6-phosphogluconate dehydrogenase C-terminal domain-like"/>
    <property type="match status" value="1"/>
</dbReference>
<dbReference type="InterPro" id="IPR029154">
    <property type="entry name" value="HIBADH-like_NADP-bd"/>
</dbReference>
<dbReference type="InterPro" id="IPR013328">
    <property type="entry name" value="6PGD_dom2"/>
</dbReference>
<keyword evidence="8" id="KW-1185">Reference proteome</keyword>
<reference evidence="7" key="1">
    <citation type="submission" date="2020-09" db="EMBL/GenBank/DDBJ databases">
        <title>A novel bacterium of genus Paenibacillus, isolated from South China Sea.</title>
        <authorList>
            <person name="Huang H."/>
            <person name="Mo K."/>
            <person name="Hu Y."/>
        </authorList>
    </citation>
    <scope>NUCLEOTIDE SEQUENCE</scope>
    <source>
        <strain evidence="7">IB182496</strain>
    </source>
</reference>
<dbReference type="SUPFAM" id="SSF51735">
    <property type="entry name" value="NAD(P)-binding Rossmann-fold domains"/>
    <property type="match status" value="1"/>
</dbReference>
<feature type="domain" description="6-phosphogluconate dehydrogenase NADP-binding" evidence="5">
    <location>
        <begin position="6"/>
        <end position="163"/>
    </location>
</feature>
<gene>
    <name evidence="7" type="ORF">IDH44_22900</name>
</gene>
<evidence type="ECO:0000259" key="5">
    <source>
        <dbReference type="Pfam" id="PF03446"/>
    </source>
</evidence>
<evidence type="ECO:0000256" key="3">
    <source>
        <dbReference type="ARBA" id="ARBA00023027"/>
    </source>
</evidence>
<dbReference type="Gene3D" id="1.10.1040.10">
    <property type="entry name" value="N-(1-d-carboxylethyl)-l-norvaline Dehydrogenase, domain 2"/>
    <property type="match status" value="1"/>
</dbReference>
<evidence type="ECO:0000259" key="6">
    <source>
        <dbReference type="Pfam" id="PF14833"/>
    </source>
</evidence>
<accession>A0A927GUD9</accession>
<dbReference type="Proteomes" id="UP000621560">
    <property type="component" value="Unassembled WGS sequence"/>
</dbReference>
<dbReference type="PANTHER" id="PTHR43060">
    <property type="entry name" value="3-HYDROXYISOBUTYRATE DEHYDROGENASE-LIKE 1, MITOCHONDRIAL-RELATED"/>
    <property type="match status" value="1"/>
</dbReference>
<keyword evidence="3" id="KW-0520">NAD</keyword>
<dbReference type="GO" id="GO:0051287">
    <property type="term" value="F:NAD binding"/>
    <property type="evidence" value="ECO:0007669"/>
    <property type="project" value="InterPro"/>
</dbReference>
<evidence type="ECO:0000313" key="7">
    <source>
        <dbReference type="EMBL" id="MBD2848055.1"/>
    </source>
</evidence>
<dbReference type="GO" id="GO:0016491">
    <property type="term" value="F:oxidoreductase activity"/>
    <property type="evidence" value="ECO:0007669"/>
    <property type="project" value="UniProtKB-KW"/>
</dbReference>
<feature type="active site" evidence="4">
    <location>
        <position position="172"/>
    </location>
</feature>
<proteinExistence type="inferred from homology"/>
<dbReference type="RefSeq" id="WP_190921157.1">
    <property type="nucleotide sequence ID" value="NZ_JACXIZ010000050.1"/>
</dbReference>
<dbReference type="InterPro" id="IPR015815">
    <property type="entry name" value="HIBADH-related"/>
</dbReference>
<feature type="domain" description="3-hydroxyisobutyrate dehydrogenase-like NAD-binding" evidence="6">
    <location>
        <begin position="166"/>
        <end position="288"/>
    </location>
</feature>
<dbReference type="InterPro" id="IPR006115">
    <property type="entry name" value="6PGDH_NADP-bd"/>
</dbReference>
<evidence type="ECO:0000256" key="1">
    <source>
        <dbReference type="ARBA" id="ARBA00009080"/>
    </source>
</evidence>
<protein>
    <submittedName>
        <fullName evidence="7">NAD(P)-dependent oxidoreductase</fullName>
    </submittedName>
</protein>
<dbReference type="AlphaFoldDB" id="A0A927GUD9"/>
<dbReference type="Pfam" id="PF14833">
    <property type="entry name" value="NAD_binding_11"/>
    <property type="match status" value="1"/>
</dbReference>
<sequence length="297" mass="31170">MEQNKRVGLIGVGTMGKCMLERLIAADYEVVAYDAYAPARTYASEKGAAIAADPQDLANRVTLILMSLPNANIIMDVISGERGLMSALTAEHIVVDTSTVSPGASQQGARLLAARGASYVDTSILGRPSAVGNWLLPAGGSEAAIAVATPVLLTFAKRVVRVGEVGAGNALKLLNQLMFSVINGVSAEVMALTDAIGVDKKAFYEVVASSDAATVSGLFRETAKRIVHEQYDDPTFTIELLCKDAGLGIEMAKEAGVTPLIAGFVQMLNENAKGKGLGKQDTSALAKVFQEHYRPIG</sequence>